<gene>
    <name evidence="1" type="ORF">DEO72_LG11g1550</name>
</gene>
<dbReference type="EMBL" id="CP039355">
    <property type="protein sequence ID" value="QCE14547.1"/>
    <property type="molecule type" value="Genomic_DNA"/>
</dbReference>
<proteinExistence type="predicted"/>
<dbReference type="Proteomes" id="UP000501690">
    <property type="component" value="Linkage Group LG11"/>
</dbReference>
<evidence type="ECO:0000313" key="1">
    <source>
        <dbReference type="EMBL" id="QCE14547.1"/>
    </source>
</evidence>
<organism evidence="1 2">
    <name type="scientific">Vigna unguiculata</name>
    <name type="common">Cowpea</name>
    <dbReference type="NCBI Taxonomy" id="3917"/>
    <lineage>
        <taxon>Eukaryota</taxon>
        <taxon>Viridiplantae</taxon>
        <taxon>Streptophyta</taxon>
        <taxon>Embryophyta</taxon>
        <taxon>Tracheophyta</taxon>
        <taxon>Spermatophyta</taxon>
        <taxon>Magnoliopsida</taxon>
        <taxon>eudicotyledons</taxon>
        <taxon>Gunneridae</taxon>
        <taxon>Pentapetalae</taxon>
        <taxon>rosids</taxon>
        <taxon>fabids</taxon>
        <taxon>Fabales</taxon>
        <taxon>Fabaceae</taxon>
        <taxon>Papilionoideae</taxon>
        <taxon>50 kb inversion clade</taxon>
        <taxon>NPAAA clade</taxon>
        <taxon>indigoferoid/millettioid clade</taxon>
        <taxon>Phaseoleae</taxon>
        <taxon>Vigna</taxon>
    </lineage>
</organism>
<dbReference type="AlphaFoldDB" id="A0A4D6NRY8"/>
<accession>A0A4D6NRY8</accession>
<reference evidence="1 2" key="1">
    <citation type="submission" date="2019-04" db="EMBL/GenBank/DDBJ databases">
        <title>An improved genome assembly and genetic linkage map for asparagus bean, Vigna unguiculata ssp. sesquipedialis.</title>
        <authorList>
            <person name="Xia Q."/>
            <person name="Zhang R."/>
            <person name="Dong Y."/>
        </authorList>
    </citation>
    <scope>NUCLEOTIDE SEQUENCE [LARGE SCALE GENOMIC DNA]</scope>
    <source>
        <tissue evidence="1">Leaf</tissue>
    </source>
</reference>
<protein>
    <submittedName>
        <fullName evidence="1">Uncharacterized protein</fullName>
    </submittedName>
</protein>
<keyword evidence="2" id="KW-1185">Reference proteome</keyword>
<name>A0A4D6NRY8_VIGUN</name>
<sequence length="69" mass="7663">MEAAVAVADVKQWCRLDARMVRHFRHGEAQWRCSNVNGGRNARCRNVAGSRWCCVAGPDGARGSFAEAW</sequence>
<evidence type="ECO:0000313" key="2">
    <source>
        <dbReference type="Proteomes" id="UP000501690"/>
    </source>
</evidence>